<dbReference type="RefSeq" id="WP_150723488.1">
    <property type="nucleotide sequence ID" value="NZ_CABPRV010000017.1"/>
</dbReference>
<dbReference type="InterPro" id="IPR049492">
    <property type="entry name" value="BD-FAE-like_dom"/>
</dbReference>
<dbReference type="SUPFAM" id="SSF53474">
    <property type="entry name" value="alpha/beta-Hydrolases"/>
    <property type="match status" value="1"/>
</dbReference>
<dbReference type="EMBL" id="CABPRV010000017">
    <property type="protein sequence ID" value="VVE55442.1"/>
    <property type="molecule type" value="Genomic_DNA"/>
</dbReference>
<sequence>MVNALFGRLLMVLLAGLSLSACSPIGLVDALTPRETYRTVGTIAYGASERQRLDVYLPLPQGAVSTSAMPVVVFFYGGSWQNGDRADYRFVGEALASRGFMVIVPDYRTYPEVTFPTFVDDAALAVRWARRHAGEYGADPEHLFLMGHSAGAQIVALLATDATYLRANGLRQCDIAGVIGLAGPYDFLPLHSAVLGRIFPASVRLASQPIHFVTGEEPSMFLGVGDTDTVVDPGNTERFAEQLRSHGSEVQVHHYPVGHAMMIGAVSVPLRGVAPVLDDIVTYLNASTEHASADRCRS</sequence>
<dbReference type="Pfam" id="PF20434">
    <property type="entry name" value="BD-FAE"/>
    <property type="match status" value="1"/>
</dbReference>
<evidence type="ECO:0000259" key="2">
    <source>
        <dbReference type="Pfam" id="PF20434"/>
    </source>
</evidence>
<name>A0ABY6WC89_9BURK</name>
<protein>
    <submittedName>
        <fullName evidence="3">Carboxylesterase</fullName>
    </submittedName>
</protein>
<keyword evidence="4" id="KW-1185">Reference proteome</keyword>
<comment type="caution">
    <text evidence="3">The sequence shown here is derived from an EMBL/GenBank/DDBJ whole genome shotgun (WGS) entry which is preliminary data.</text>
</comment>
<dbReference type="PANTHER" id="PTHR48081:SF9">
    <property type="entry name" value="CARBOXYLESTERASE"/>
    <property type="match status" value="1"/>
</dbReference>
<evidence type="ECO:0000313" key="3">
    <source>
        <dbReference type="EMBL" id="VVE55442.1"/>
    </source>
</evidence>
<accession>A0ABY6WC89</accession>
<dbReference type="Gene3D" id="3.40.50.1820">
    <property type="entry name" value="alpha/beta hydrolase"/>
    <property type="match status" value="1"/>
</dbReference>
<evidence type="ECO:0000313" key="4">
    <source>
        <dbReference type="Proteomes" id="UP000366065"/>
    </source>
</evidence>
<dbReference type="InterPro" id="IPR029058">
    <property type="entry name" value="AB_hydrolase_fold"/>
</dbReference>
<reference evidence="3 4" key="1">
    <citation type="submission" date="2019-08" db="EMBL/GenBank/DDBJ databases">
        <authorList>
            <person name="Peeters C."/>
        </authorList>
    </citation>
    <scope>NUCLEOTIDE SEQUENCE [LARGE SCALE GENOMIC DNA]</scope>
    <source>
        <strain evidence="3 4">LMG 20602</strain>
    </source>
</reference>
<gene>
    <name evidence="3" type="ORF">PCA20602_05019</name>
</gene>
<organism evidence="3 4">
    <name type="scientific">Pandoraea capi</name>
    <dbReference type="NCBI Taxonomy" id="2508286"/>
    <lineage>
        <taxon>Bacteria</taxon>
        <taxon>Pseudomonadati</taxon>
        <taxon>Pseudomonadota</taxon>
        <taxon>Betaproteobacteria</taxon>
        <taxon>Burkholderiales</taxon>
        <taxon>Burkholderiaceae</taxon>
        <taxon>Pandoraea</taxon>
    </lineage>
</organism>
<feature type="domain" description="BD-FAE-like" evidence="2">
    <location>
        <begin position="53"/>
        <end position="243"/>
    </location>
</feature>
<dbReference type="InterPro" id="IPR050300">
    <property type="entry name" value="GDXG_lipolytic_enzyme"/>
</dbReference>
<evidence type="ECO:0000256" key="1">
    <source>
        <dbReference type="ARBA" id="ARBA00022801"/>
    </source>
</evidence>
<keyword evidence="1" id="KW-0378">Hydrolase</keyword>
<dbReference type="PANTHER" id="PTHR48081">
    <property type="entry name" value="AB HYDROLASE SUPERFAMILY PROTEIN C4A8.06C"/>
    <property type="match status" value="1"/>
</dbReference>
<proteinExistence type="predicted"/>
<dbReference type="Proteomes" id="UP000366065">
    <property type="component" value="Unassembled WGS sequence"/>
</dbReference>